<reference evidence="3" key="1">
    <citation type="journal article" date="2006" name="PLoS Biol.">
        <title>Macronuclear genome sequence of the ciliate Tetrahymena thermophila, a model eukaryote.</title>
        <authorList>
            <person name="Eisen J.A."/>
            <person name="Coyne R.S."/>
            <person name="Wu M."/>
            <person name="Wu D."/>
            <person name="Thiagarajan M."/>
            <person name="Wortman J.R."/>
            <person name="Badger J.H."/>
            <person name="Ren Q."/>
            <person name="Amedeo P."/>
            <person name="Jones K.M."/>
            <person name="Tallon L.J."/>
            <person name="Delcher A.L."/>
            <person name="Salzberg S.L."/>
            <person name="Silva J.C."/>
            <person name="Haas B.J."/>
            <person name="Majoros W.H."/>
            <person name="Farzad M."/>
            <person name="Carlton J.M."/>
            <person name="Smith R.K. Jr."/>
            <person name="Garg J."/>
            <person name="Pearlman R.E."/>
            <person name="Karrer K.M."/>
            <person name="Sun L."/>
            <person name="Manning G."/>
            <person name="Elde N.C."/>
            <person name="Turkewitz A.P."/>
            <person name="Asai D.J."/>
            <person name="Wilkes D.E."/>
            <person name="Wang Y."/>
            <person name="Cai H."/>
            <person name="Collins K."/>
            <person name="Stewart B.A."/>
            <person name="Lee S.R."/>
            <person name="Wilamowska K."/>
            <person name="Weinberg Z."/>
            <person name="Ruzzo W.L."/>
            <person name="Wloga D."/>
            <person name="Gaertig J."/>
            <person name="Frankel J."/>
            <person name="Tsao C.-C."/>
            <person name="Gorovsky M.A."/>
            <person name="Keeling P.J."/>
            <person name="Waller R.F."/>
            <person name="Patron N.J."/>
            <person name="Cherry J.M."/>
            <person name="Stover N.A."/>
            <person name="Krieger C.J."/>
            <person name="del Toro C."/>
            <person name="Ryder H.F."/>
            <person name="Williamson S.C."/>
            <person name="Barbeau R.A."/>
            <person name="Hamilton E.P."/>
            <person name="Orias E."/>
        </authorList>
    </citation>
    <scope>NUCLEOTIDE SEQUENCE [LARGE SCALE GENOMIC DNA]</scope>
    <source>
        <strain evidence="3">SB210</strain>
    </source>
</reference>
<dbReference type="KEGG" id="tet:TTHERM_00977670"/>
<sequence length="150" mass="17709">MNKTLFLVPLLLLIGTGVYLFQGQKGNLENLVPVNFQQYENCTMSFPNPYPYFPCSQDSGYIDAYNHFMNATYSPQACRNYIIYKQYNILTTKLINQNNYFFNCYITEEVRQIANFNECFFKHFYAPYYLTCAGFDIYAYPPYTPYSIDN</sequence>
<evidence type="ECO:0000313" key="2">
    <source>
        <dbReference type="EMBL" id="EAS06964.1"/>
    </source>
</evidence>
<keyword evidence="3" id="KW-1185">Reference proteome</keyword>
<evidence type="ECO:0000313" key="3">
    <source>
        <dbReference type="Proteomes" id="UP000009168"/>
    </source>
</evidence>
<accession>Q24GP3</accession>
<dbReference type="AlphaFoldDB" id="Q24GP3"/>
<protein>
    <submittedName>
        <fullName evidence="2">Transmembrane protein, putative</fullName>
    </submittedName>
</protein>
<feature type="chain" id="PRO_5004202344" evidence="1">
    <location>
        <begin position="21"/>
        <end position="150"/>
    </location>
</feature>
<dbReference type="InParanoid" id="Q24GP3"/>
<proteinExistence type="predicted"/>
<dbReference type="EMBL" id="GG662254">
    <property type="protein sequence ID" value="EAS06964.1"/>
    <property type="molecule type" value="Genomic_DNA"/>
</dbReference>
<dbReference type="Proteomes" id="UP000009168">
    <property type="component" value="Unassembled WGS sequence"/>
</dbReference>
<feature type="signal peptide" evidence="1">
    <location>
        <begin position="1"/>
        <end position="20"/>
    </location>
</feature>
<organism evidence="2 3">
    <name type="scientific">Tetrahymena thermophila (strain SB210)</name>
    <dbReference type="NCBI Taxonomy" id="312017"/>
    <lineage>
        <taxon>Eukaryota</taxon>
        <taxon>Sar</taxon>
        <taxon>Alveolata</taxon>
        <taxon>Ciliophora</taxon>
        <taxon>Intramacronucleata</taxon>
        <taxon>Oligohymenophorea</taxon>
        <taxon>Hymenostomatida</taxon>
        <taxon>Tetrahymenina</taxon>
        <taxon>Tetrahymenidae</taxon>
        <taxon>Tetrahymena</taxon>
    </lineage>
</organism>
<dbReference type="HOGENOM" id="CLU_144474_0_0_1"/>
<name>Q24GP3_TETTS</name>
<keyword evidence="2" id="KW-0812">Transmembrane</keyword>
<dbReference type="RefSeq" id="XP_001027206.1">
    <property type="nucleotide sequence ID" value="XM_001027206.3"/>
</dbReference>
<keyword evidence="2" id="KW-0472">Membrane</keyword>
<dbReference type="GeneID" id="7830031"/>
<keyword evidence="1" id="KW-0732">Signal</keyword>
<evidence type="ECO:0000256" key="1">
    <source>
        <dbReference type="SAM" id="SignalP"/>
    </source>
</evidence>
<gene>
    <name evidence="2" type="ORF">TTHERM_00977670</name>
</gene>